<dbReference type="Gene3D" id="1.10.287.1120">
    <property type="entry name" value="Bipartite methylase S protein"/>
    <property type="match status" value="1"/>
</dbReference>
<sequence length="416" mass="45382">MASEWATATIGDVAKIKHGFAFKGEFFTDEVTPNVLVTPGNFAIGGGFQIGKPKYYAGPLPDDYALTEGEVVVTMTDLSKASDTLGYAAKVPSVPGVTYWHNQRIGLLQVTDKQRACKDWLHYLMRTHEYRAWVVGSASGTTVKHTSPSRIESFSFKLPPLEEQRAIAETLGSLDDRIDNLRQTNATLEAIAAALFKSWFVDFDGVSATDMRESELGLIPKGWRIGSFDEAIEILGGGTPKTSIADYWSGDVPWFSVVDAPGSGQVFVLDTEKKITALGLQNCSAKLLPEMTTIISARGTVGKVAMTGVPMAMNQSCYALRPRQQSGEAFVYFSTLRFVEHLQRIAHGAVFDTITRDSFKQVTTCLPPDEVIAGFAEIANPLLERIRINGQQAAILAALRDALLPRLISGQLRVAQ</sequence>
<feature type="domain" description="Type I restriction modification DNA specificity" evidence="4">
    <location>
        <begin position="220"/>
        <end position="371"/>
    </location>
</feature>
<dbReference type="Proteomes" id="UP000000374">
    <property type="component" value="Chromosome"/>
</dbReference>
<dbReference type="EMBL" id="CP000542">
    <property type="protein sequence ID" value="ABM58860.1"/>
    <property type="molecule type" value="Genomic_DNA"/>
</dbReference>
<dbReference type="InterPro" id="IPR052021">
    <property type="entry name" value="Type-I_RS_S_subunit"/>
</dbReference>
<dbReference type="HOGENOM" id="CLU_021095_2_1_4"/>
<dbReference type="PANTHER" id="PTHR30408:SF12">
    <property type="entry name" value="TYPE I RESTRICTION ENZYME MJAVIII SPECIFICITY SUBUNIT"/>
    <property type="match status" value="1"/>
</dbReference>
<dbReference type="Gene3D" id="3.90.220.20">
    <property type="entry name" value="DNA methylase specificity domains"/>
    <property type="match status" value="2"/>
</dbReference>
<dbReference type="eggNOG" id="COG0732">
    <property type="taxonomic scope" value="Bacteria"/>
</dbReference>
<dbReference type="InterPro" id="IPR044946">
    <property type="entry name" value="Restrct_endonuc_typeI_TRD_sf"/>
</dbReference>
<proteinExistence type="inferred from homology"/>
<evidence type="ECO:0000256" key="1">
    <source>
        <dbReference type="ARBA" id="ARBA00010923"/>
    </source>
</evidence>
<keyword evidence="3" id="KW-0238">DNA-binding</keyword>
<dbReference type="REBASE" id="14511">
    <property type="entry name" value="S.VeiORF3128P"/>
</dbReference>
<dbReference type="GeneID" id="76461583"/>
<gene>
    <name evidence="5" type="ordered locus">Veis_3129</name>
</gene>
<dbReference type="AlphaFoldDB" id="A1WMK3"/>
<accession>A1WMK3</accession>
<evidence type="ECO:0000256" key="3">
    <source>
        <dbReference type="ARBA" id="ARBA00023125"/>
    </source>
</evidence>
<dbReference type="GO" id="GO:0003677">
    <property type="term" value="F:DNA binding"/>
    <property type="evidence" value="ECO:0007669"/>
    <property type="project" value="UniProtKB-KW"/>
</dbReference>
<comment type="similarity">
    <text evidence="1">Belongs to the type-I restriction system S methylase family.</text>
</comment>
<dbReference type="OrthoDB" id="9798929at2"/>
<protein>
    <submittedName>
        <fullName evidence="5">Restriction modification system DNA specificity domain</fullName>
    </submittedName>
</protein>
<feature type="domain" description="Type I restriction modification DNA specificity" evidence="4">
    <location>
        <begin position="3"/>
        <end position="189"/>
    </location>
</feature>
<dbReference type="Pfam" id="PF01420">
    <property type="entry name" value="Methylase_S"/>
    <property type="match status" value="2"/>
</dbReference>
<organism evidence="5 6">
    <name type="scientific">Verminephrobacter eiseniae (strain EF01-2)</name>
    <dbReference type="NCBI Taxonomy" id="391735"/>
    <lineage>
        <taxon>Bacteria</taxon>
        <taxon>Pseudomonadati</taxon>
        <taxon>Pseudomonadota</taxon>
        <taxon>Betaproteobacteria</taxon>
        <taxon>Burkholderiales</taxon>
        <taxon>Comamonadaceae</taxon>
        <taxon>Verminephrobacter</taxon>
    </lineage>
</organism>
<dbReference type="SUPFAM" id="SSF116734">
    <property type="entry name" value="DNA methylase specificity domain"/>
    <property type="match status" value="2"/>
</dbReference>
<dbReference type="STRING" id="391735.Veis_3129"/>
<dbReference type="GO" id="GO:0009307">
    <property type="term" value="P:DNA restriction-modification system"/>
    <property type="evidence" value="ECO:0007669"/>
    <property type="project" value="UniProtKB-KW"/>
</dbReference>
<evidence type="ECO:0000256" key="2">
    <source>
        <dbReference type="ARBA" id="ARBA00022747"/>
    </source>
</evidence>
<dbReference type="PANTHER" id="PTHR30408">
    <property type="entry name" value="TYPE-1 RESTRICTION ENZYME ECOKI SPECIFICITY PROTEIN"/>
    <property type="match status" value="1"/>
</dbReference>
<reference evidence="6" key="1">
    <citation type="submission" date="2006-12" db="EMBL/GenBank/DDBJ databases">
        <title>Complete sequence of chromosome 1 of Verminephrobacter eiseniae EF01-2.</title>
        <authorList>
            <person name="Copeland A."/>
            <person name="Lucas S."/>
            <person name="Lapidus A."/>
            <person name="Barry K."/>
            <person name="Detter J.C."/>
            <person name="Glavina del Rio T."/>
            <person name="Dalin E."/>
            <person name="Tice H."/>
            <person name="Pitluck S."/>
            <person name="Chertkov O."/>
            <person name="Brettin T."/>
            <person name="Bruce D."/>
            <person name="Han C."/>
            <person name="Tapia R."/>
            <person name="Gilna P."/>
            <person name="Schmutz J."/>
            <person name="Larimer F."/>
            <person name="Land M."/>
            <person name="Hauser L."/>
            <person name="Kyrpides N."/>
            <person name="Kim E."/>
            <person name="Stahl D."/>
            <person name="Richardson P."/>
        </authorList>
    </citation>
    <scope>NUCLEOTIDE SEQUENCE [LARGE SCALE GENOMIC DNA]</scope>
    <source>
        <strain evidence="6">EF01-2</strain>
    </source>
</reference>
<evidence type="ECO:0000313" key="5">
    <source>
        <dbReference type="EMBL" id="ABM58860.1"/>
    </source>
</evidence>
<dbReference type="RefSeq" id="WP_011810853.1">
    <property type="nucleotide sequence ID" value="NC_008786.1"/>
</dbReference>
<keyword evidence="2" id="KW-0680">Restriction system</keyword>
<evidence type="ECO:0000259" key="4">
    <source>
        <dbReference type="Pfam" id="PF01420"/>
    </source>
</evidence>
<evidence type="ECO:0000313" key="6">
    <source>
        <dbReference type="Proteomes" id="UP000000374"/>
    </source>
</evidence>
<keyword evidence="6" id="KW-1185">Reference proteome</keyword>
<dbReference type="CDD" id="cd17243">
    <property type="entry name" value="RMtype1_S_AchA6I-TRD2-CR2_like"/>
    <property type="match status" value="1"/>
</dbReference>
<dbReference type="CDD" id="cd17278">
    <property type="entry name" value="RMtype1_S_LdeBORF1052P-TRD2-CR2"/>
    <property type="match status" value="1"/>
</dbReference>
<dbReference type="InterPro" id="IPR000055">
    <property type="entry name" value="Restrct_endonuc_typeI_TRD"/>
</dbReference>
<dbReference type="KEGG" id="vei:Veis_3129"/>
<name>A1WMK3_VEREI</name>